<organism evidence="2 3">
    <name type="scientific">Endobacter medicaginis</name>
    <dbReference type="NCBI Taxonomy" id="1181271"/>
    <lineage>
        <taxon>Bacteria</taxon>
        <taxon>Pseudomonadati</taxon>
        <taxon>Pseudomonadota</taxon>
        <taxon>Alphaproteobacteria</taxon>
        <taxon>Acetobacterales</taxon>
        <taxon>Acetobacteraceae</taxon>
        <taxon>Endobacter</taxon>
    </lineage>
</organism>
<feature type="domain" description="Xaa-Pro dipeptidyl-peptidase-like" evidence="1">
    <location>
        <begin position="79"/>
        <end position="129"/>
    </location>
</feature>
<dbReference type="GO" id="GO:0016787">
    <property type="term" value="F:hydrolase activity"/>
    <property type="evidence" value="ECO:0007669"/>
    <property type="project" value="InterPro"/>
</dbReference>
<dbReference type="Gene3D" id="3.40.50.1820">
    <property type="entry name" value="alpha/beta hydrolase"/>
    <property type="match status" value="1"/>
</dbReference>
<name>A0A850NRQ4_9PROT</name>
<proteinExistence type="predicted"/>
<evidence type="ECO:0000259" key="1">
    <source>
        <dbReference type="Pfam" id="PF02129"/>
    </source>
</evidence>
<dbReference type="SUPFAM" id="SSF53474">
    <property type="entry name" value="alpha/beta-Hydrolases"/>
    <property type="match status" value="1"/>
</dbReference>
<sequence>QGGAAIAVIGISLGGAAALLGPDGPLPAEAMVLQGVYPGARQTIRNRIAEWLGRPLAWLAEPWVSFQSRLRFGAWPQAYATLPALPRLRGAVLVIGGLDDSAVLASETMQIFDAAPEPKQLWLVPGDHMAICRLWGEAYRSRVGAFIGSVLGAPEAGEGA</sequence>
<dbReference type="Proteomes" id="UP000565205">
    <property type="component" value="Unassembled WGS sequence"/>
</dbReference>
<comment type="caution">
    <text evidence="2">The sequence shown here is derived from an EMBL/GenBank/DDBJ whole genome shotgun (WGS) entry which is preliminary data.</text>
</comment>
<dbReference type="RefSeq" id="WP_218062154.1">
    <property type="nucleotide sequence ID" value="NZ_JABXXQ010000418.1"/>
</dbReference>
<feature type="non-terminal residue" evidence="2">
    <location>
        <position position="1"/>
    </location>
</feature>
<dbReference type="AlphaFoldDB" id="A0A850NRQ4"/>
<evidence type="ECO:0000313" key="3">
    <source>
        <dbReference type="Proteomes" id="UP000565205"/>
    </source>
</evidence>
<dbReference type="InterPro" id="IPR029058">
    <property type="entry name" value="AB_hydrolase_fold"/>
</dbReference>
<dbReference type="EMBL" id="JABXXQ010000418">
    <property type="protein sequence ID" value="NVN31574.1"/>
    <property type="molecule type" value="Genomic_DNA"/>
</dbReference>
<accession>A0A850NRQ4</accession>
<evidence type="ECO:0000313" key="2">
    <source>
        <dbReference type="EMBL" id="NVN31574.1"/>
    </source>
</evidence>
<dbReference type="InterPro" id="IPR000383">
    <property type="entry name" value="Xaa-Pro-like_dom"/>
</dbReference>
<gene>
    <name evidence="2" type="ORF">HUK83_14695</name>
</gene>
<protein>
    <recommendedName>
        <fullName evidence="1">Xaa-Pro dipeptidyl-peptidase-like domain-containing protein</fullName>
    </recommendedName>
</protein>
<dbReference type="Pfam" id="PF02129">
    <property type="entry name" value="Peptidase_S15"/>
    <property type="match status" value="1"/>
</dbReference>
<reference evidence="2 3" key="1">
    <citation type="submission" date="2020-06" db="EMBL/GenBank/DDBJ databases">
        <title>Description of novel acetic acid bacteria.</title>
        <authorList>
            <person name="Sombolestani A."/>
        </authorList>
    </citation>
    <scope>NUCLEOTIDE SEQUENCE [LARGE SCALE GENOMIC DNA]</scope>
    <source>
        <strain evidence="2 3">LMG 26838</strain>
    </source>
</reference>